<proteinExistence type="predicted"/>
<name>A0A3M7PAV9_BRAPC</name>
<dbReference type="InterPro" id="IPR052789">
    <property type="entry name" value="SSUH2_homolog"/>
</dbReference>
<dbReference type="EMBL" id="REGN01012293">
    <property type="protein sequence ID" value="RMZ96225.1"/>
    <property type="molecule type" value="Genomic_DNA"/>
</dbReference>
<gene>
    <name evidence="1" type="ORF">BpHYR1_032248</name>
</gene>
<keyword evidence="2" id="KW-1185">Reference proteome</keyword>
<comment type="caution">
    <text evidence="1">The sequence shown here is derived from an EMBL/GenBank/DDBJ whole genome shotgun (WGS) entry which is preliminary data.</text>
</comment>
<accession>A0A3M7PAV9</accession>
<feature type="non-terminal residue" evidence="1">
    <location>
        <position position="408"/>
    </location>
</feature>
<evidence type="ECO:0000313" key="2">
    <source>
        <dbReference type="Proteomes" id="UP000276133"/>
    </source>
</evidence>
<sequence length="408" mass="47899">MDSSIHSAYPLQTNFYSPNFKTYKHLGLVCYSEDLDKDFFDEIEAKNRSRIASKIDLNNDEILNEILDEDEIKESLEVFVNKHCFYRQKPLRKYSLNDLESLNCYRYVIQTFTETRKTSYASEPYNPYYTDQPFSTCDNPWSVRVKPSRLFYDETVRLEIPGTSHIENCEVCQGEGSRTCGKCRGSAKKTCNICKGSGYSDFGVDCPSYESLKHNYNDQYNNGFESYRTQYQIQSLRNQYYNYRSVYSANSNNLSYPMDHIYCIQCNGKGFVTCRECEDGEILCRPCNSSGKVRWYVELEVLFENYEDELIENPSQISEDLIFNCASKQIYFEQKEKLKPIKDNDFFKLYKSSKTLINTHLSKFSFSRILAQRQIVYLIPVTSGCLQNRGQRFLIYGMERKVHFPNYP</sequence>
<organism evidence="1 2">
    <name type="scientific">Brachionus plicatilis</name>
    <name type="common">Marine rotifer</name>
    <name type="synonym">Brachionus muelleri</name>
    <dbReference type="NCBI Taxonomy" id="10195"/>
    <lineage>
        <taxon>Eukaryota</taxon>
        <taxon>Metazoa</taxon>
        <taxon>Spiralia</taxon>
        <taxon>Gnathifera</taxon>
        <taxon>Rotifera</taxon>
        <taxon>Eurotatoria</taxon>
        <taxon>Monogononta</taxon>
        <taxon>Pseudotrocha</taxon>
        <taxon>Ploima</taxon>
        <taxon>Brachionidae</taxon>
        <taxon>Brachionus</taxon>
    </lineage>
</organism>
<reference evidence="1 2" key="1">
    <citation type="journal article" date="2018" name="Sci. Rep.">
        <title>Genomic signatures of local adaptation to the degree of environmental predictability in rotifers.</title>
        <authorList>
            <person name="Franch-Gras L."/>
            <person name="Hahn C."/>
            <person name="Garcia-Roger E.M."/>
            <person name="Carmona M.J."/>
            <person name="Serra M."/>
            <person name="Gomez A."/>
        </authorList>
    </citation>
    <scope>NUCLEOTIDE SEQUENCE [LARGE SCALE GENOMIC DNA]</scope>
    <source>
        <strain evidence="1">HYR1</strain>
    </source>
</reference>
<dbReference type="Proteomes" id="UP000276133">
    <property type="component" value="Unassembled WGS sequence"/>
</dbReference>
<dbReference type="PANTHER" id="PTHR48465:SF1">
    <property type="entry name" value="PROTEIN SSUH2 HOMOLOG"/>
    <property type="match status" value="1"/>
</dbReference>
<dbReference type="OrthoDB" id="3355217at2759"/>
<dbReference type="PANTHER" id="PTHR48465">
    <property type="entry name" value="PROTEIN SSUH2 HOMOLOG"/>
    <property type="match status" value="1"/>
</dbReference>
<dbReference type="AlphaFoldDB" id="A0A3M7PAV9"/>
<protein>
    <submittedName>
        <fullName evidence="1">Suppressor of Stomatin mutant Uncoordination</fullName>
    </submittedName>
</protein>
<evidence type="ECO:0000313" key="1">
    <source>
        <dbReference type="EMBL" id="RMZ96225.1"/>
    </source>
</evidence>